<dbReference type="GO" id="GO:0016787">
    <property type="term" value="F:hydrolase activity"/>
    <property type="evidence" value="ECO:0007669"/>
    <property type="project" value="UniProtKB-KW"/>
</dbReference>
<reference evidence="1" key="2">
    <citation type="submission" date="2014-01" db="EMBL/GenBank/DDBJ databases">
        <authorList>
            <person name="Hammerl J."/>
        </authorList>
    </citation>
    <scope>NUCLEOTIDE SEQUENCE</scope>
    <source>
        <strain evidence="1">48/10</strain>
        <plasmid evidence="1">p48/10</plasmid>
    </source>
</reference>
<accession>A0AAI8ZLJ3</accession>
<evidence type="ECO:0000313" key="1">
    <source>
        <dbReference type="EMBL" id="CDM12523.1"/>
    </source>
</evidence>
<dbReference type="RefSeq" id="WP_032072045.1">
    <property type="nucleotide sequence ID" value="NC_025128.1"/>
</dbReference>
<sequence length="474" mass="54437">MSNLANKDEARASFIDIIRKKPVLEPLADSQVLQGINVFQNLTLEYALHALERANQEGYLSTAYNRSSILALAEDRSYLPRKATPSRGKIKITNKGQRDRSVLAQFPVVSEDQVYYMVNDSVRVAAGSEVVVDGCQLRLQELTFTVEKEKPFIEFELGRAISVNIHNFKVFVDMGSGFEEWKPTNRFRNAKADKVFDEFYSHTDQVGIRFGNNIFGLIPRKDSTVKVQLWLTDGDTKLMPKQALTPVDDNFDDLEFETASVFTGGTAREDTEELRRNALYYPLYDDNHVWDDDYLFFIKQHFPEVIWGNVWGEAEQEKMDGELRFENVNKIFLCVYAPDNPAIGAEIEAYMTKNIPQFNRRYQNVPVDARTFTAKITGKLLRSVTITDARKLISDALWNSYGKDTRKRKAKALKRDLYRLMNNLNIFESEDDIEIEIVGHAEPDSLKQMIYIDLEASMNALIIDYTSRAKLSIY</sequence>
<proteinExistence type="predicted"/>
<keyword evidence="1" id="KW-0614">Plasmid</keyword>
<name>A0AAI8ZLJ3_VIBVL</name>
<reference evidence="1" key="1">
    <citation type="journal article" date="2014" name="Genome Announc.">
        <title>Complete Nucleotide Sequence of pVv01, a P1-Like Plasmid Prophage of Vibrio vulnificus.</title>
        <authorList>
            <person name="Hammerl J.A."/>
            <person name="Klevanskaa K."/>
            <person name="Strauch E."/>
            <person name="Hertwig S."/>
        </authorList>
    </citation>
    <scope>NUCLEOTIDE SEQUENCE</scope>
    <source>
        <strain evidence="1">48/10</strain>
    </source>
</reference>
<keyword evidence="1" id="KW-0378">Hydrolase</keyword>
<geneLocation type="plasmid" evidence="1">
    <name>p48/10</name>
</geneLocation>
<dbReference type="EMBL" id="HG803186">
    <property type="protein sequence ID" value="CDM12523.1"/>
    <property type="molecule type" value="Genomic_DNA"/>
</dbReference>
<protein>
    <submittedName>
        <fullName evidence="1">Bleomycin hydrolase (P1-like BpiA)</fullName>
    </submittedName>
</protein>
<organism evidence="1">
    <name type="scientific">Vibrio vulnificus</name>
    <dbReference type="NCBI Taxonomy" id="672"/>
    <lineage>
        <taxon>Bacteria</taxon>
        <taxon>Pseudomonadati</taxon>
        <taxon>Pseudomonadota</taxon>
        <taxon>Gammaproteobacteria</taxon>
        <taxon>Vibrionales</taxon>
        <taxon>Vibrionaceae</taxon>
        <taxon>Vibrio</taxon>
    </lineage>
</organism>
<dbReference type="AlphaFoldDB" id="A0AAI8ZLJ3"/>